<evidence type="ECO:0000313" key="11">
    <source>
        <dbReference type="Proteomes" id="UP000054454"/>
    </source>
</evidence>
<comment type="similarity">
    <text evidence="2">Belongs to the NPC2 family.</text>
</comment>
<dbReference type="SUPFAM" id="SSF81296">
    <property type="entry name" value="E set domains"/>
    <property type="match status" value="1"/>
</dbReference>
<reference evidence="11" key="1">
    <citation type="journal article" date="2016" name="Nat. Commun.">
        <title>Genome analysis of three Pneumocystis species reveals adaptation mechanisms to life exclusively in mammalian hosts.</title>
        <authorList>
            <person name="Ma L."/>
            <person name="Chen Z."/>
            <person name="Huang D.W."/>
            <person name="Kutty G."/>
            <person name="Ishihara M."/>
            <person name="Wang H."/>
            <person name="Abouelleil A."/>
            <person name="Bishop L."/>
            <person name="Davey E."/>
            <person name="Deng R."/>
            <person name="Deng X."/>
            <person name="Fan L."/>
            <person name="Fantoni G."/>
            <person name="Fitzgerald M."/>
            <person name="Gogineni E."/>
            <person name="Goldberg J.M."/>
            <person name="Handley G."/>
            <person name="Hu X."/>
            <person name="Huber C."/>
            <person name="Jiao X."/>
            <person name="Jones K."/>
            <person name="Levin J.Z."/>
            <person name="Liu Y."/>
            <person name="Macdonald P."/>
            <person name="Melnikov A."/>
            <person name="Raley C."/>
            <person name="Sassi M."/>
            <person name="Sherman B.T."/>
            <person name="Song X."/>
            <person name="Sykes S."/>
            <person name="Tran B."/>
            <person name="Walsh L."/>
            <person name="Xia Y."/>
            <person name="Yang J."/>
            <person name="Young S."/>
            <person name="Zeng Q."/>
            <person name="Zheng X."/>
            <person name="Stephens R."/>
            <person name="Nusbaum C."/>
            <person name="Birren B.W."/>
            <person name="Azadi P."/>
            <person name="Lempicki R.A."/>
            <person name="Cuomo C.A."/>
            <person name="Kovacs J.A."/>
        </authorList>
    </citation>
    <scope>NUCLEOTIDE SEQUENCE [LARGE SCALE GENOMIC DNA]</scope>
    <source>
        <strain evidence="11">B80</strain>
    </source>
</reference>
<dbReference type="RefSeq" id="XP_018225760.1">
    <property type="nucleotide sequence ID" value="XM_018370474.1"/>
</dbReference>
<evidence type="ECO:0000313" key="10">
    <source>
        <dbReference type="EMBL" id="KTW28051.1"/>
    </source>
</evidence>
<protein>
    <recommendedName>
        <fullName evidence="4">Phosphatidylglycerol/phosphatidylinositol transfer protein</fullName>
    </recommendedName>
</protein>
<dbReference type="GO" id="GO:0032934">
    <property type="term" value="F:sterol binding"/>
    <property type="evidence" value="ECO:0007669"/>
    <property type="project" value="InterPro"/>
</dbReference>
<dbReference type="InterPro" id="IPR039670">
    <property type="entry name" value="NPC2-like"/>
</dbReference>
<proteinExistence type="inferred from homology"/>
<comment type="caution">
    <text evidence="10">The sequence shown here is derived from an EMBL/GenBank/DDBJ whole genome shotgun (WGS) entry which is preliminary data.</text>
</comment>
<dbReference type="VEuPathDB" id="FungiDB:T552_01913"/>
<organism evidence="10 11">
    <name type="scientific">Pneumocystis carinii (strain B80)</name>
    <name type="common">Rat pneumocystis pneumonia agent</name>
    <name type="synonym">Pneumocystis carinii f. sp. carinii</name>
    <dbReference type="NCBI Taxonomy" id="1408658"/>
    <lineage>
        <taxon>Eukaryota</taxon>
        <taxon>Fungi</taxon>
        <taxon>Dikarya</taxon>
        <taxon>Ascomycota</taxon>
        <taxon>Taphrinomycotina</taxon>
        <taxon>Pneumocystomycetes</taxon>
        <taxon>Pneumocystaceae</taxon>
        <taxon>Pneumocystis</taxon>
    </lineage>
</organism>
<keyword evidence="11" id="KW-1185">Reference proteome</keyword>
<gene>
    <name evidence="10" type="ORF">T552_01913</name>
</gene>
<dbReference type="GO" id="GO:0015918">
    <property type="term" value="P:sterol transport"/>
    <property type="evidence" value="ECO:0007669"/>
    <property type="project" value="InterPro"/>
</dbReference>
<evidence type="ECO:0000256" key="7">
    <source>
        <dbReference type="ARBA" id="ARBA00023055"/>
    </source>
</evidence>
<dbReference type="EMBL" id="LFVZ01000008">
    <property type="protein sequence ID" value="KTW28051.1"/>
    <property type="molecule type" value="Genomic_DNA"/>
</dbReference>
<name>A0A0W4ZI48_PNEC8</name>
<evidence type="ECO:0000256" key="3">
    <source>
        <dbReference type="ARBA" id="ARBA00011245"/>
    </source>
</evidence>
<dbReference type="InterPro" id="IPR014756">
    <property type="entry name" value="Ig_E-set"/>
</dbReference>
<keyword evidence="5" id="KW-0813">Transport</keyword>
<dbReference type="Gene3D" id="2.60.40.770">
    <property type="match status" value="1"/>
</dbReference>
<feature type="domain" description="MD-2-related lipid-recognition" evidence="9">
    <location>
        <begin position="35"/>
        <end position="158"/>
    </location>
</feature>
<dbReference type="PANTHER" id="PTHR11306">
    <property type="entry name" value="NIEMANN PICK TYPE C2 PROTEIN NPC2-RELATED"/>
    <property type="match status" value="1"/>
</dbReference>
<comment type="subunit">
    <text evidence="3">Monomer.</text>
</comment>
<evidence type="ECO:0000256" key="6">
    <source>
        <dbReference type="ARBA" id="ARBA00022729"/>
    </source>
</evidence>
<dbReference type="GeneID" id="28936677"/>
<keyword evidence="7" id="KW-0445">Lipid transport</keyword>
<feature type="signal peptide" evidence="8">
    <location>
        <begin position="1"/>
        <end position="21"/>
    </location>
</feature>
<dbReference type="SMART" id="SM00737">
    <property type="entry name" value="ML"/>
    <property type="match status" value="1"/>
</dbReference>
<sequence length="167" mass="19170">MKKYVIALILLLCRYFSKTRADDQVKSVYQEKSVVSFCPYTDPETYILQIKSLKIIPDPPQRGSQFIVEGQGILTEDVLLGSYVFLSVTYRIIPILNIRIDLCEQTEKVGFPCPISKGEYQASREFYIPNGIFPGRYIIKADAFSKNDKRIACFIVDITFFPKFLSN</sequence>
<dbReference type="Pfam" id="PF02221">
    <property type="entry name" value="E1_DerP2_DerF2"/>
    <property type="match status" value="1"/>
</dbReference>
<dbReference type="InterPro" id="IPR003172">
    <property type="entry name" value="ML_dom"/>
</dbReference>
<evidence type="ECO:0000256" key="8">
    <source>
        <dbReference type="SAM" id="SignalP"/>
    </source>
</evidence>
<evidence type="ECO:0000256" key="2">
    <source>
        <dbReference type="ARBA" id="ARBA00006370"/>
    </source>
</evidence>
<dbReference type="AlphaFoldDB" id="A0A0W4ZI48"/>
<keyword evidence="6 8" id="KW-0732">Signal</keyword>
<evidence type="ECO:0000259" key="9">
    <source>
        <dbReference type="SMART" id="SM00737"/>
    </source>
</evidence>
<feature type="chain" id="PRO_5006933815" description="Phosphatidylglycerol/phosphatidylinositol transfer protein" evidence="8">
    <location>
        <begin position="22"/>
        <end position="167"/>
    </location>
</feature>
<evidence type="ECO:0000256" key="4">
    <source>
        <dbReference type="ARBA" id="ARBA00016056"/>
    </source>
</evidence>
<evidence type="ECO:0000256" key="5">
    <source>
        <dbReference type="ARBA" id="ARBA00022448"/>
    </source>
</evidence>
<dbReference type="Proteomes" id="UP000054454">
    <property type="component" value="Unassembled WGS sequence"/>
</dbReference>
<comment type="function">
    <text evidence="1">Catalyzes the intermembrane transfer of phosphatidylglycerol and phosphatidylinositol.</text>
</comment>
<accession>A0A0W4ZI48</accession>
<dbReference type="OrthoDB" id="6409159at2759"/>
<evidence type="ECO:0000256" key="1">
    <source>
        <dbReference type="ARBA" id="ARBA00002053"/>
    </source>
</evidence>
<dbReference type="PANTHER" id="PTHR11306:SF0">
    <property type="entry name" value="PHOSPHATIDYLGLYCEROL_PHOSPHATIDYLINOSITOL TRANSFER PROTEIN"/>
    <property type="match status" value="1"/>
</dbReference>